<sequence>MSQALAIGLILLFFLSINILLIRYILIPLFSRPILLLNDILAFLESQNCHYTSHSVSKKSNANYSKKTLLENLFSISTKYDLIAFSNNKNELTQFNVTVTNYYYPNFESKRSIFLKNRNIQFTEETNEEILSTITKLYVPKIKIVGNVCPACNTNIQPNTTQCSDCGLFFT</sequence>
<organism evidence="2 3">
    <name type="scientific">Flavobacterium jejuense</name>
    <dbReference type="NCBI Taxonomy" id="1544455"/>
    <lineage>
        <taxon>Bacteria</taxon>
        <taxon>Pseudomonadati</taxon>
        <taxon>Bacteroidota</taxon>
        <taxon>Flavobacteriia</taxon>
        <taxon>Flavobacteriales</taxon>
        <taxon>Flavobacteriaceae</taxon>
        <taxon>Flavobacterium</taxon>
    </lineage>
</organism>
<keyword evidence="3" id="KW-1185">Reference proteome</keyword>
<reference evidence="2 3" key="3">
    <citation type="submission" date="2020-02" db="EMBL/GenBank/DDBJ databases">
        <title>Flavobacterium profundi sp. nov., isolated from a deep-sea seamount.</title>
        <authorList>
            <person name="Zhang D.-C."/>
        </authorList>
    </citation>
    <scope>NUCLEOTIDE SEQUENCE [LARGE SCALE GENOMIC DNA]</scope>
    <source>
        <strain evidence="2 3">EC11</strain>
    </source>
</reference>
<evidence type="ECO:0000313" key="2">
    <source>
        <dbReference type="EMBL" id="NHN26009.1"/>
    </source>
</evidence>
<dbReference type="Proteomes" id="UP000817854">
    <property type="component" value="Unassembled WGS sequence"/>
</dbReference>
<evidence type="ECO:0000313" key="3">
    <source>
        <dbReference type="Proteomes" id="UP000817854"/>
    </source>
</evidence>
<keyword evidence="1" id="KW-1133">Transmembrane helix</keyword>
<dbReference type="EMBL" id="VEVQ02000005">
    <property type="protein sequence ID" value="NHN26009.1"/>
    <property type="molecule type" value="Genomic_DNA"/>
</dbReference>
<evidence type="ECO:0000256" key="1">
    <source>
        <dbReference type="SAM" id="Phobius"/>
    </source>
</evidence>
<evidence type="ECO:0008006" key="4">
    <source>
        <dbReference type="Google" id="ProtNLM"/>
    </source>
</evidence>
<feature type="transmembrane region" description="Helical" evidence="1">
    <location>
        <begin position="6"/>
        <end position="26"/>
    </location>
</feature>
<reference evidence="2 3" key="2">
    <citation type="submission" date="2019-05" db="EMBL/GenBank/DDBJ databases">
        <authorList>
            <person name="Lianzixin W."/>
        </authorList>
    </citation>
    <scope>NUCLEOTIDE SEQUENCE [LARGE SCALE GENOMIC DNA]</scope>
    <source>
        <strain evidence="2 3">EC11</strain>
    </source>
</reference>
<name>A0ABX0IQ95_9FLAO</name>
<keyword evidence="1" id="KW-0472">Membrane</keyword>
<comment type="caution">
    <text evidence="2">The sequence shown here is derived from an EMBL/GenBank/DDBJ whole genome shotgun (WGS) entry which is preliminary data.</text>
</comment>
<dbReference type="RefSeq" id="WP_140962340.1">
    <property type="nucleotide sequence ID" value="NZ_VEVQ02000005.1"/>
</dbReference>
<gene>
    <name evidence="2" type="ORF">FIA58_010015</name>
</gene>
<proteinExistence type="predicted"/>
<protein>
    <recommendedName>
        <fullName evidence="4">Zinc ribbon domain-containing protein</fullName>
    </recommendedName>
</protein>
<accession>A0ABX0IQ95</accession>
<reference evidence="3" key="1">
    <citation type="submission" date="2019-05" db="EMBL/GenBank/DDBJ databases">
        <title>Flavobacterium profundi sp. nov., isolated from a deep-sea seamount.</title>
        <authorList>
            <person name="Zhang D.-C."/>
        </authorList>
    </citation>
    <scope>NUCLEOTIDE SEQUENCE [LARGE SCALE GENOMIC DNA]</scope>
    <source>
        <strain evidence="3">EC11</strain>
    </source>
</reference>
<keyword evidence="1" id="KW-0812">Transmembrane</keyword>